<feature type="compositionally biased region" description="Polar residues" evidence="4">
    <location>
        <begin position="79"/>
        <end position="93"/>
    </location>
</feature>
<feature type="domain" description="BRCT" evidence="5">
    <location>
        <begin position="638"/>
        <end position="719"/>
    </location>
</feature>
<keyword evidence="3" id="KW-0539">Nucleus</keyword>
<dbReference type="InterPro" id="IPR036420">
    <property type="entry name" value="BRCT_dom_sf"/>
</dbReference>
<dbReference type="AlphaFoldDB" id="A0A8K0JJ23"/>
<gene>
    <name evidence="6" type="ORF">FFLO_04359</name>
</gene>
<feature type="domain" description="BRCT" evidence="5">
    <location>
        <begin position="483"/>
        <end position="592"/>
    </location>
</feature>
<dbReference type="GO" id="GO:0042393">
    <property type="term" value="F:histone binding"/>
    <property type="evidence" value="ECO:0007669"/>
    <property type="project" value="TreeGrafter"/>
</dbReference>
<dbReference type="PANTHER" id="PTHR15321:SF3">
    <property type="entry name" value="TP53-BINDING PROTEIN 1"/>
    <property type="match status" value="1"/>
</dbReference>
<dbReference type="EMBL" id="JABELV010000091">
    <property type="protein sequence ID" value="KAG7531438.1"/>
    <property type="molecule type" value="Genomic_DNA"/>
</dbReference>
<dbReference type="InterPro" id="IPR041297">
    <property type="entry name" value="Crb2_Tudor"/>
</dbReference>
<accession>A0A8K0JJ23</accession>
<feature type="compositionally biased region" description="Acidic residues" evidence="4">
    <location>
        <begin position="227"/>
        <end position="239"/>
    </location>
</feature>
<sequence length="732" mass="80808">MRTTLPLAVFAWTSSKDSESFLESRDRQLLRHSEQGLQLTDLLGGIRANRAEVNTANGPSRQSAHLRGAQGDRAPDPSATPQTDAANSSSRTVSADRPEKPEVTRQGRARQQSTNSRDSDAFRRSRLNTLPDYRRLGRTRDPGETETPATAAVAEKASLLEEASPGPSTGGTASDDLVEGPVVQTEEPRPVRTGIPLKVDEPKEHHSPRSRRLSEKARAIKARDPDSDSSSEPEAEDDETYRPAQAIVRKRERVVRSGTPTDGDSADELALGAGEPVNPRKQTKVREENKARPAKKRKLDTKAVAGQTKPHTETKYSRVFARWSSDRAYYPGSVKGVSGKRLTIFFDDETTDEVEWHQIRKCEIKAGDTVVDLSSRPFKDVTVNASAPGPLKTGDKITVQRSNTVYELLLSQIRIREKWIGQMDDRKVQVNDIIVDSVWTDPRTRLPAQTPEQQHSRATTPIAKSTKQGSVASSPARSNKTHTGIFDGLGFLITSPSQNEEIRKRKVAKRITANGGMCANEIWDFYEKQPLDNLAEGYAAIRLKDSTIVAKLKGVFLVVIGQPTLTPKYLMALALGVPCLSANYIDEAITSGTAWNCFLLSSGPSLYLETECSQFVDPLWGTDPAILRQTLDNRTVARRPFWGKEIMIIKDNKMNDIIPYCVAAMGAEAVIVSATYDPGVTDISDVDAIVFTDNAVPDVLFNARKTATVEWVKQCLIMGMFQPPKIYSKRDK</sequence>
<feature type="compositionally biased region" description="Low complexity" evidence="4">
    <location>
        <begin position="145"/>
        <end position="157"/>
    </location>
</feature>
<dbReference type="Pfam" id="PF18115">
    <property type="entry name" value="Tudor_3"/>
    <property type="match status" value="1"/>
</dbReference>
<evidence type="ECO:0000259" key="5">
    <source>
        <dbReference type="SMART" id="SM00292"/>
    </source>
</evidence>
<dbReference type="InterPro" id="IPR047250">
    <property type="entry name" value="BRCT_p53bp1-like_rpt2"/>
</dbReference>
<feature type="compositionally biased region" description="Basic and acidic residues" evidence="4">
    <location>
        <begin position="132"/>
        <end position="143"/>
    </location>
</feature>
<dbReference type="PANTHER" id="PTHR15321">
    <property type="entry name" value="TUMOR SUPPRESSOR P53-BINDING PROTEIN 1"/>
    <property type="match status" value="1"/>
</dbReference>
<feature type="compositionally biased region" description="Basic and acidic residues" evidence="4">
    <location>
        <begin position="198"/>
        <end position="226"/>
    </location>
</feature>
<evidence type="ECO:0000256" key="4">
    <source>
        <dbReference type="SAM" id="MobiDB-lite"/>
    </source>
</evidence>
<keyword evidence="2" id="KW-0227">DNA damage</keyword>
<protein>
    <recommendedName>
        <fullName evidence="5">BRCT domain-containing protein</fullName>
    </recommendedName>
</protein>
<dbReference type="InterPro" id="IPR047252">
    <property type="entry name" value="TP53BP1-like"/>
</dbReference>
<dbReference type="GO" id="GO:0045944">
    <property type="term" value="P:positive regulation of transcription by RNA polymerase II"/>
    <property type="evidence" value="ECO:0007669"/>
    <property type="project" value="TreeGrafter"/>
</dbReference>
<evidence type="ECO:0000256" key="1">
    <source>
        <dbReference type="ARBA" id="ARBA00004123"/>
    </source>
</evidence>
<feature type="compositionally biased region" description="Basic and acidic residues" evidence="4">
    <location>
        <begin position="94"/>
        <end position="105"/>
    </location>
</feature>
<name>A0A8K0JJ23_9TREE</name>
<dbReference type="SMART" id="SM00292">
    <property type="entry name" value="BRCT"/>
    <property type="match status" value="2"/>
</dbReference>
<dbReference type="CDD" id="cd17745">
    <property type="entry name" value="BRCT_p53bp1_rpt1"/>
    <property type="match status" value="1"/>
</dbReference>
<dbReference type="SUPFAM" id="SSF52113">
    <property type="entry name" value="BRCT domain"/>
    <property type="match status" value="1"/>
</dbReference>
<evidence type="ECO:0000256" key="3">
    <source>
        <dbReference type="ARBA" id="ARBA00023242"/>
    </source>
</evidence>
<feature type="compositionally biased region" description="Polar residues" evidence="4">
    <location>
        <begin position="450"/>
        <end position="478"/>
    </location>
</feature>
<evidence type="ECO:0000313" key="6">
    <source>
        <dbReference type="EMBL" id="KAG7531438.1"/>
    </source>
</evidence>
<feature type="region of interest" description="Disordered" evidence="4">
    <location>
        <begin position="444"/>
        <end position="478"/>
    </location>
</feature>
<organism evidence="6 7">
    <name type="scientific">Filobasidium floriforme</name>
    <dbReference type="NCBI Taxonomy" id="5210"/>
    <lineage>
        <taxon>Eukaryota</taxon>
        <taxon>Fungi</taxon>
        <taxon>Dikarya</taxon>
        <taxon>Basidiomycota</taxon>
        <taxon>Agaricomycotina</taxon>
        <taxon>Tremellomycetes</taxon>
        <taxon>Filobasidiales</taxon>
        <taxon>Filobasidiaceae</taxon>
        <taxon>Filobasidium</taxon>
    </lineage>
</organism>
<dbReference type="GO" id="GO:0000077">
    <property type="term" value="P:DNA damage checkpoint signaling"/>
    <property type="evidence" value="ECO:0007669"/>
    <property type="project" value="TreeGrafter"/>
</dbReference>
<feature type="region of interest" description="Disordered" evidence="4">
    <location>
        <begin position="52"/>
        <end position="313"/>
    </location>
</feature>
<evidence type="ECO:0000313" key="7">
    <source>
        <dbReference type="Proteomes" id="UP000812966"/>
    </source>
</evidence>
<dbReference type="CDD" id="cd17724">
    <property type="entry name" value="BRCT_p53bp1_rpt2"/>
    <property type="match status" value="1"/>
</dbReference>
<proteinExistence type="predicted"/>
<dbReference type="GO" id="GO:0005634">
    <property type="term" value="C:nucleus"/>
    <property type="evidence" value="ECO:0007669"/>
    <property type="project" value="UniProtKB-SubCell"/>
</dbReference>
<evidence type="ECO:0000256" key="2">
    <source>
        <dbReference type="ARBA" id="ARBA00022763"/>
    </source>
</evidence>
<dbReference type="Proteomes" id="UP000812966">
    <property type="component" value="Unassembled WGS sequence"/>
</dbReference>
<reference evidence="6" key="1">
    <citation type="submission" date="2020-04" db="EMBL/GenBank/DDBJ databases">
        <title>Analysis of mating type loci in Filobasidium floriforme.</title>
        <authorList>
            <person name="Nowrousian M."/>
        </authorList>
    </citation>
    <scope>NUCLEOTIDE SEQUENCE</scope>
    <source>
        <strain evidence="6">CBS 6242</strain>
    </source>
</reference>
<dbReference type="Gene3D" id="2.30.30.140">
    <property type="match status" value="1"/>
</dbReference>
<dbReference type="InterPro" id="IPR047249">
    <property type="entry name" value="BRCT_p53bp1-like_rpt1"/>
</dbReference>
<dbReference type="Gene3D" id="3.40.50.10190">
    <property type="entry name" value="BRCT domain"/>
    <property type="match status" value="1"/>
</dbReference>
<comment type="subcellular location">
    <subcellularLocation>
        <location evidence="1">Nucleus</location>
    </subcellularLocation>
</comment>
<dbReference type="InterPro" id="IPR001357">
    <property type="entry name" value="BRCT_dom"/>
</dbReference>
<feature type="compositionally biased region" description="Polar residues" evidence="4">
    <location>
        <begin position="52"/>
        <end position="63"/>
    </location>
</feature>
<comment type="caution">
    <text evidence="6">The sequence shown here is derived from an EMBL/GenBank/DDBJ whole genome shotgun (WGS) entry which is preliminary data.</text>
</comment>
<keyword evidence="7" id="KW-1185">Reference proteome</keyword>